<dbReference type="InterPro" id="IPR003869">
    <property type="entry name" value="Polysac_CapD-like"/>
</dbReference>
<reference evidence="3 4" key="1">
    <citation type="submission" date="2014-09" db="EMBL/GenBank/DDBJ databases">
        <authorList>
            <person name="Grob C."/>
            <person name="Taubert M."/>
            <person name="Howat A.M."/>
            <person name="Burns O.J."/>
            <person name="Dixon J.L."/>
            <person name="Chen Y."/>
            <person name="Murrell J.C."/>
        </authorList>
    </citation>
    <scope>NUCLEOTIDE SEQUENCE [LARGE SCALE GENOMIC DNA]</scope>
    <source>
        <strain evidence="3">L4</strain>
    </source>
</reference>
<dbReference type="EC" id="4.2.1.-" evidence="3"/>
<dbReference type="PANTHER" id="PTHR43318">
    <property type="entry name" value="UDP-N-ACETYLGLUCOSAMINE 4,6-DEHYDRATASE"/>
    <property type="match status" value="1"/>
</dbReference>
<dbReference type="Pfam" id="PF02719">
    <property type="entry name" value="Polysacc_synt_2"/>
    <property type="match status" value="1"/>
</dbReference>
<dbReference type="CDD" id="cd05237">
    <property type="entry name" value="UDP_invert_4-6DH_SDR_e"/>
    <property type="match status" value="1"/>
</dbReference>
<dbReference type="InterPro" id="IPR051203">
    <property type="entry name" value="Polysaccharide_Synthase-Rel"/>
</dbReference>
<feature type="domain" description="Polysaccharide biosynthesis protein CapD-like" evidence="2">
    <location>
        <begin position="10"/>
        <end position="295"/>
    </location>
</feature>
<dbReference type="EMBL" id="JRQD01000004">
    <property type="protein sequence ID" value="KGM06569.1"/>
    <property type="molecule type" value="Genomic_DNA"/>
</dbReference>
<comment type="similarity">
    <text evidence="1">Belongs to the polysaccharide synthase family.</text>
</comment>
<keyword evidence="3" id="KW-0456">Lyase</keyword>
<dbReference type="STRING" id="392484.LP43_1791"/>
<evidence type="ECO:0000256" key="1">
    <source>
        <dbReference type="ARBA" id="ARBA00007430"/>
    </source>
</evidence>
<sequence length="365" mass="40423">MTSVLHKKRILVTGACGTVGSELVRQLLTSEQYSPEEVIGIDNNESQLFFMDQEWLGESRARFFVADIRDQEELSRRMRGVDIVFHSAALKHVILCERSPEQAVQTNIHGVQNVIAAATENKVERVIFTSSDKAVNPTNVMGTSKLMGERLMTAANSHKRGEGPIFSSTRFGNVLGSNGSVIPIFHNQIAKGGPVTLTDRDMTRFVMSIEEAVKLVIDSAEVAHGGEVFITKMPVVRIEDLAAAMIEILSPISGYSPDDIKTEVIGSKPGEKLYEELMSDEETRRSVELPDYFSVLPAFRGVYQNIAYDYADLVSTKVTNPYISAKEQCLSVEEIKVFLQKHNLLVTPSMDTASRYWPGDKEAGS</sequence>
<accession>A0A0A0BHI7</accession>
<dbReference type="GO" id="GO:0016829">
    <property type="term" value="F:lyase activity"/>
    <property type="evidence" value="ECO:0007669"/>
    <property type="project" value="UniProtKB-KW"/>
</dbReference>
<evidence type="ECO:0000313" key="4">
    <source>
        <dbReference type="Proteomes" id="UP000029999"/>
    </source>
</evidence>
<evidence type="ECO:0000259" key="2">
    <source>
        <dbReference type="Pfam" id="PF02719"/>
    </source>
</evidence>
<dbReference type="RefSeq" id="WP_036314363.1">
    <property type="nucleotide sequence ID" value="NZ_JRQD01000004.1"/>
</dbReference>
<name>A0A0A0BHI7_9GAMM</name>
<comment type="caution">
    <text evidence="3">The sequence shown here is derived from an EMBL/GenBank/DDBJ whole genome shotgun (WGS) entry which is preliminary data.</text>
</comment>
<evidence type="ECO:0000313" key="3">
    <source>
        <dbReference type="EMBL" id="KGM06569.1"/>
    </source>
</evidence>
<dbReference type="Gene3D" id="3.40.50.720">
    <property type="entry name" value="NAD(P)-binding Rossmann-like Domain"/>
    <property type="match status" value="1"/>
</dbReference>
<dbReference type="Proteomes" id="UP000029999">
    <property type="component" value="Unassembled WGS sequence"/>
</dbReference>
<protein>
    <submittedName>
        <fullName evidence="3">UDP-N-acetylglucosamine 4,6-dehydratase</fullName>
        <ecNumber evidence="3">4.2.1.-</ecNumber>
    </submittedName>
</protein>
<gene>
    <name evidence="3" type="ORF">LP43_1791</name>
</gene>
<organism evidence="3 4">
    <name type="scientific">Methylophaga thiooxydans</name>
    <dbReference type="NCBI Taxonomy" id="392484"/>
    <lineage>
        <taxon>Bacteria</taxon>
        <taxon>Pseudomonadati</taxon>
        <taxon>Pseudomonadota</taxon>
        <taxon>Gammaproteobacteria</taxon>
        <taxon>Thiotrichales</taxon>
        <taxon>Piscirickettsiaceae</taxon>
        <taxon>Methylophaga</taxon>
    </lineage>
</organism>
<dbReference type="PANTHER" id="PTHR43318:SF2">
    <property type="entry name" value="UDP-N-ACETYLGLUCOSAMINE 4,6-DEHYDRATASE (INVERTING)"/>
    <property type="match status" value="1"/>
</dbReference>
<dbReference type="InterPro" id="IPR036291">
    <property type="entry name" value="NAD(P)-bd_dom_sf"/>
</dbReference>
<dbReference type="SUPFAM" id="SSF51735">
    <property type="entry name" value="NAD(P)-binding Rossmann-fold domains"/>
    <property type="match status" value="1"/>
</dbReference>
<proteinExistence type="inferred from homology"/>
<dbReference type="AlphaFoldDB" id="A0A0A0BHI7"/>